<proteinExistence type="predicted"/>
<dbReference type="OrthoDB" id="413122at2759"/>
<keyword evidence="2" id="KW-1185">Reference proteome</keyword>
<evidence type="ECO:0000313" key="1">
    <source>
        <dbReference type="EMBL" id="MBW0474751.1"/>
    </source>
</evidence>
<reference evidence="1" key="1">
    <citation type="submission" date="2021-03" db="EMBL/GenBank/DDBJ databases">
        <title>Draft genome sequence of rust myrtle Austropuccinia psidii MF-1, a brazilian biotype.</title>
        <authorList>
            <person name="Quecine M.C."/>
            <person name="Pachon D.M.R."/>
            <person name="Bonatelli M.L."/>
            <person name="Correr F.H."/>
            <person name="Franceschini L.M."/>
            <person name="Leite T.F."/>
            <person name="Margarido G.R.A."/>
            <person name="Almeida C.A."/>
            <person name="Ferrarezi J.A."/>
            <person name="Labate C.A."/>
        </authorList>
    </citation>
    <scope>NUCLEOTIDE SEQUENCE</scope>
    <source>
        <strain evidence="1">MF-1</strain>
    </source>
</reference>
<name>A0A9Q3BY62_9BASI</name>
<organism evidence="1 2">
    <name type="scientific">Austropuccinia psidii MF-1</name>
    <dbReference type="NCBI Taxonomy" id="1389203"/>
    <lineage>
        <taxon>Eukaryota</taxon>
        <taxon>Fungi</taxon>
        <taxon>Dikarya</taxon>
        <taxon>Basidiomycota</taxon>
        <taxon>Pucciniomycotina</taxon>
        <taxon>Pucciniomycetes</taxon>
        <taxon>Pucciniales</taxon>
        <taxon>Sphaerophragmiaceae</taxon>
        <taxon>Austropuccinia</taxon>
    </lineage>
</organism>
<accession>A0A9Q3BY62</accession>
<dbReference type="EMBL" id="AVOT02003847">
    <property type="protein sequence ID" value="MBW0474751.1"/>
    <property type="molecule type" value="Genomic_DNA"/>
</dbReference>
<gene>
    <name evidence="1" type="ORF">O181_014466</name>
</gene>
<dbReference type="Proteomes" id="UP000765509">
    <property type="component" value="Unassembled WGS sequence"/>
</dbReference>
<sequence>MLEKSLNHAVRYMEGSFAYAKDIWHKSHATTNFKVGYLVLVSNTNLNDIKGCKNLKDSFSLHFFIKTLHGENAIEVEFSEELSNKHPTFPVSLVRPYESSDGEKFPLINTASQNISPIESFITRKITKVLKPSKLSAKKKGNTLLGTVTQLVKING</sequence>
<comment type="caution">
    <text evidence="1">The sequence shown here is derived from an EMBL/GenBank/DDBJ whole genome shotgun (WGS) entry which is preliminary data.</text>
</comment>
<dbReference type="AlphaFoldDB" id="A0A9Q3BY62"/>
<protein>
    <submittedName>
        <fullName evidence="1">Uncharacterized protein</fullName>
    </submittedName>
</protein>
<evidence type="ECO:0000313" key="2">
    <source>
        <dbReference type="Proteomes" id="UP000765509"/>
    </source>
</evidence>